<protein>
    <submittedName>
        <fullName evidence="1">Qa2 protein gene (Q8), exons 6,7 and 8</fullName>
    </submittedName>
</protein>
<accession>Q62144</accession>
<reference evidence="1" key="1">
    <citation type="journal article" date="1989" name="Immunogenetics">
        <title>Genetics and expression of the Q6 and Q8 genes. An LTR-like sequence in the 3' untranslated region.</title>
        <authorList>
            <person name="Elliott E."/>
            <person name="Rathbun D."/>
            <person name="Ramsingh A."/>
            <person name="Garberi J."/>
            <person name="Flaherty L."/>
        </authorList>
    </citation>
    <scope>NUCLEOTIDE SEQUENCE</scope>
</reference>
<dbReference type="AlphaFoldDB" id="Q62144"/>
<sequence length="35" mass="3812">VDKEGTMLWLQVILWWPVSDLAIDSGHGCVSGTPT</sequence>
<evidence type="ECO:0000313" key="1">
    <source>
        <dbReference type="EMBL" id="AAA40025.1"/>
    </source>
</evidence>
<feature type="non-terminal residue" evidence="1">
    <location>
        <position position="35"/>
    </location>
</feature>
<proteinExistence type="predicted"/>
<organism evidence="1">
    <name type="scientific">Mus musculus</name>
    <name type="common">Mouse</name>
    <dbReference type="NCBI Taxonomy" id="10090"/>
    <lineage>
        <taxon>Eukaryota</taxon>
        <taxon>Metazoa</taxon>
        <taxon>Chordata</taxon>
        <taxon>Craniata</taxon>
        <taxon>Vertebrata</taxon>
        <taxon>Euteleostomi</taxon>
        <taxon>Mammalia</taxon>
        <taxon>Eutheria</taxon>
        <taxon>Euarchontoglires</taxon>
        <taxon>Glires</taxon>
        <taxon>Rodentia</taxon>
        <taxon>Myomorpha</taxon>
        <taxon>Muroidea</taxon>
        <taxon>Muridae</taxon>
        <taxon>Murinae</taxon>
        <taxon>Mus</taxon>
        <taxon>Mus</taxon>
    </lineage>
</organism>
<dbReference type="PIR" id="I54460">
    <property type="entry name" value="I54460"/>
</dbReference>
<dbReference type="EMBL" id="M22733">
    <property type="protein sequence ID" value="AAA40025.1"/>
    <property type="molecule type" value="Genomic_DNA"/>
</dbReference>
<name>Q62144_MOUSE</name>